<name>A0A9X3RDH8_9BACL</name>
<dbReference type="Proteomes" id="UP001152173">
    <property type="component" value="Unassembled WGS sequence"/>
</dbReference>
<proteinExistence type="predicted"/>
<dbReference type="Pfam" id="PF01230">
    <property type="entry name" value="HIT"/>
    <property type="match status" value="1"/>
</dbReference>
<sequence>MKLETPLNCPYCNPQKDPEQRIVFENEYCLYLQHPKHQTILEGSGLIVPRAHRQTVFDLTQEEWNATYDLMQQVKTYADEKYAPDGYTLGWNVGDASNQSIQHAHFHILPRFADEPYAGKGIRAWFKSEENRRPGR</sequence>
<keyword evidence="4" id="KW-1185">Reference proteome</keyword>
<dbReference type="InterPro" id="IPR036265">
    <property type="entry name" value="HIT-like_sf"/>
</dbReference>
<dbReference type="PROSITE" id="PS51084">
    <property type="entry name" value="HIT_2"/>
    <property type="match status" value="1"/>
</dbReference>
<dbReference type="PANTHER" id="PTHR42997:SF1">
    <property type="entry name" value="AP-4-A PHOSPHORYLASE"/>
    <property type="match status" value="1"/>
</dbReference>
<evidence type="ECO:0000313" key="4">
    <source>
        <dbReference type="Proteomes" id="UP001152173"/>
    </source>
</evidence>
<dbReference type="AlphaFoldDB" id="A0A9X3RDH8"/>
<accession>A0A9X3RDH8</accession>
<gene>
    <name evidence="3" type="ORF">M9R32_10220</name>
</gene>
<dbReference type="PANTHER" id="PTHR42997">
    <property type="entry name" value="HIT FAMILY HYDROLASE"/>
    <property type="match status" value="1"/>
</dbReference>
<dbReference type="Gene3D" id="3.30.428.10">
    <property type="entry name" value="HIT-like"/>
    <property type="match status" value="1"/>
</dbReference>
<dbReference type="GO" id="GO:0003824">
    <property type="term" value="F:catalytic activity"/>
    <property type="evidence" value="ECO:0007669"/>
    <property type="project" value="InterPro"/>
</dbReference>
<organism evidence="3 4">
    <name type="scientific">Paenisporosarcina quisquiliarum</name>
    <dbReference type="NCBI Taxonomy" id="365346"/>
    <lineage>
        <taxon>Bacteria</taxon>
        <taxon>Bacillati</taxon>
        <taxon>Bacillota</taxon>
        <taxon>Bacilli</taxon>
        <taxon>Bacillales</taxon>
        <taxon>Caryophanaceae</taxon>
        <taxon>Paenisporosarcina</taxon>
    </lineage>
</organism>
<reference evidence="3" key="1">
    <citation type="submission" date="2022-05" db="EMBL/GenBank/DDBJ databases">
        <authorList>
            <person name="Colautti A."/>
            <person name="Iacumin L."/>
        </authorList>
    </citation>
    <scope>NUCLEOTIDE SEQUENCE</scope>
    <source>
        <strain evidence="3">SK 55</strain>
    </source>
</reference>
<comment type="caution">
    <text evidence="3">The sequence shown here is derived from an EMBL/GenBank/DDBJ whole genome shotgun (WGS) entry which is preliminary data.</text>
</comment>
<evidence type="ECO:0000256" key="1">
    <source>
        <dbReference type="PROSITE-ProRule" id="PRU00464"/>
    </source>
</evidence>
<protein>
    <submittedName>
        <fullName evidence="3">HIT domain-containing protein</fullName>
    </submittedName>
</protein>
<dbReference type="InterPro" id="IPR052908">
    <property type="entry name" value="AP-4-A_phosphorylase"/>
</dbReference>
<evidence type="ECO:0000259" key="2">
    <source>
        <dbReference type="PROSITE" id="PS51084"/>
    </source>
</evidence>
<dbReference type="EMBL" id="JAMKBJ010000008">
    <property type="protein sequence ID" value="MCZ8537556.1"/>
    <property type="molecule type" value="Genomic_DNA"/>
</dbReference>
<dbReference type="SUPFAM" id="SSF54197">
    <property type="entry name" value="HIT-like"/>
    <property type="match status" value="1"/>
</dbReference>
<feature type="domain" description="HIT" evidence="2">
    <location>
        <begin position="10"/>
        <end position="118"/>
    </location>
</feature>
<dbReference type="InterPro" id="IPR011146">
    <property type="entry name" value="HIT-like"/>
</dbReference>
<feature type="short sequence motif" description="Histidine triad motif" evidence="1">
    <location>
        <begin position="103"/>
        <end position="107"/>
    </location>
</feature>
<evidence type="ECO:0000313" key="3">
    <source>
        <dbReference type="EMBL" id="MCZ8537556.1"/>
    </source>
</evidence>